<comment type="caution">
    <text evidence="1">The sequence shown here is derived from an EMBL/GenBank/DDBJ whole genome shotgun (WGS) entry which is preliminary data.</text>
</comment>
<evidence type="ECO:0000313" key="1">
    <source>
        <dbReference type="EMBL" id="GBM81997.1"/>
    </source>
</evidence>
<dbReference type="Proteomes" id="UP000499080">
    <property type="component" value="Unassembled WGS sequence"/>
</dbReference>
<name>A0A4Y2IW16_ARAVE</name>
<reference evidence="1 2" key="1">
    <citation type="journal article" date="2019" name="Sci. Rep.">
        <title>Orb-weaving spider Araneus ventricosus genome elucidates the spidroin gene catalogue.</title>
        <authorList>
            <person name="Kono N."/>
            <person name="Nakamura H."/>
            <person name="Ohtoshi R."/>
            <person name="Moran D.A.P."/>
            <person name="Shinohara A."/>
            <person name="Yoshida Y."/>
            <person name="Fujiwara M."/>
            <person name="Mori M."/>
            <person name="Tomita M."/>
            <person name="Arakawa K."/>
        </authorList>
    </citation>
    <scope>NUCLEOTIDE SEQUENCE [LARGE SCALE GENOMIC DNA]</scope>
</reference>
<evidence type="ECO:0000313" key="2">
    <source>
        <dbReference type="Proteomes" id="UP000499080"/>
    </source>
</evidence>
<protein>
    <submittedName>
        <fullName evidence="1">Uncharacterized protein</fullName>
    </submittedName>
</protein>
<gene>
    <name evidence="1" type="ORF">AVEN_231480_1</name>
</gene>
<dbReference type="AlphaFoldDB" id="A0A4Y2IW16"/>
<organism evidence="1 2">
    <name type="scientific">Araneus ventricosus</name>
    <name type="common">Orbweaver spider</name>
    <name type="synonym">Epeira ventricosa</name>
    <dbReference type="NCBI Taxonomy" id="182803"/>
    <lineage>
        <taxon>Eukaryota</taxon>
        <taxon>Metazoa</taxon>
        <taxon>Ecdysozoa</taxon>
        <taxon>Arthropoda</taxon>
        <taxon>Chelicerata</taxon>
        <taxon>Arachnida</taxon>
        <taxon>Araneae</taxon>
        <taxon>Araneomorphae</taxon>
        <taxon>Entelegynae</taxon>
        <taxon>Araneoidea</taxon>
        <taxon>Araneidae</taxon>
        <taxon>Araneus</taxon>
    </lineage>
</organism>
<dbReference type="EMBL" id="BGPR01002981">
    <property type="protein sequence ID" value="GBM81997.1"/>
    <property type="molecule type" value="Genomic_DNA"/>
</dbReference>
<keyword evidence="2" id="KW-1185">Reference proteome</keyword>
<accession>A0A4Y2IW16</accession>
<sequence length="148" mass="16665">MAVGNTRSELCLVAGVGNAWRISVVLLKRINARNEVCWFVEMGNAWSELCLVAEVGYVKTVFCDSLKCESRNITTRCHLLQKRLPSLFQIQLSWEYPINISEGITSRSSISSRTCYDLVRKFGAYRSEYLVKPQLIDDAGCVDSVGTF</sequence>
<proteinExistence type="predicted"/>